<sequence>MKRMMTAALLSALLAGAPAAAQDAKTTKITDKPLELTIHMHFRDKYVWNDDWPVAKELNRLTGIKLKNVASKATTLSREAFNLLMASGNLPDIVAGNELRHDFVRYGMEGAFQPLNKLIDQHAPNLKRFLAENETVRKAITAPDGNIYWIPYVPDGKFARGWFIRYDWLEKLGLQPPQTVDELYAVLKAFRERDPNGNGQKDEVPLFIREPDSELPRLVVLWDGRSSGSDAAHDFYIDSGKVRHPYTGDNYRTGIRNIAKWYAEGLIDKEVYTRRARAREALLGANQGGMTYDWFASTASYNTSLKDKVPGMKFLAIAPPASASGKRINENRRSRMRPDGWAITIANKHPVETIKLFDFYFTPQGRVLSNFGVEGQHYDMVDGKPRYKPEILSAKAPVNAQMWDIGAQIPIGFWQDYEYERQWTDENALKGIELYEKGNYLIDEFLGVSMTTDERQVFDRHMPNIQTFMIEQMQAWILGSRDVDKDWETYNAQLKKLGLDQVLAVMQKAYDRQYR</sequence>
<dbReference type="SUPFAM" id="SSF53850">
    <property type="entry name" value="Periplasmic binding protein-like II"/>
    <property type="match status" value="1"/>
</dbReference>
<protein>
    <submittedName>
        <fullName evidence="11">Extracellular solute-binding protein</fullName>
    </submittedName>
</protein>
<keyword evidence="6" id="KW-0472">Membrane</keyword>
<comment type="similarity">
    <text evidence="2">Belongs to the bacterial solute-binding protein 1 family.</text>
</comment>
<evidence type="ECO:0000256" key="4">
    <source>
        <dbReference type="ARBA" id="ARBA00022729"/>
    </source>
</evidence>
<dbReference type="RefSeq" id="WP_377029541.1">
    <property type="nucleotide sequence ID" value="NZ_JBHOMY010000025.1"/>
</dbReference>
<dbReference type="PANTHER" id="PTHR43649:SF33">
    <property type="entry name" value="POLYGALACTURONAN_RHAMNOGALACTURONAN-BINDING PROTEIN YTCQ"/>
    <property type="match status" value="1"/>
</dbReference>
<feature type="chain" id="PRO_5046358841" evidence="9">
    <location>
        <begin position="22"/>
        <end position="515"/>
    </location>
</feature>
<evidence type="ECO:0000259" key="10">
    <source>
        <dbReference type="Pfam" id="PF12010"/>
    </source>
</evidence>
<organism evidence="11 12">
    <name type="scientific">Microvirga arabica</name>
    <dbReference type="NCBI Taxonomy" id="1128671"/>
    <lineage>
        <taxon>Bacteria</taxon>
        <taxon>Pseudomonadati</taxon>
        <taxon>Pseudomonadota</taxon>
        <taxon>Alphaproteobacteria</taxon>
        <taxon>Hyphomicrobiales</taxon>
        <taxon>Methylobacteriaceae</taxon>
        <taxon>Microvirga</taxon>
    </lineage>
</organism>
<dbReference type="Pfam" id="PF01547">
    <property type="entry name" value="SBP_bac_1"/>
    <property type="match status" value="1"/>
</dbReference>
<keyword evidence="4 9" id="KW-0732">Signal</keyword>
<reference evidence="11 12" key="1">
    <citation type="submission" date="2024-09" db="EMBL/GenBank/DDBJ databases">
        <title>Nodulacao em especies de Leguminosae Basais da Amazonia e Caracterizacao dos Rizobios e Bacterias Associadas aos Nodulos.</title>
        <authorList>
            <person name="Jambeiro I.C.A."/>
            <person name="Lopes I.S."/>
            <person name="Aguiar E.R.G.R."/>
            <person name="Santos A.F.J."/>
            <person name="Dos Santos J.M.F."/>
            <person name="Gross E."/>
        </authorList>
    </citation>
    <scope>NUCLEOTIDE SEQUENCE [LARGE SCALE GENOMIC DNA]</scope>
    <source>
        <strain evidence="11 12">BRUESC1165</strain>
    </source>
</reference>
<keyword evidence="12" id="KW-1185">Reference proteome</keyword>
<evidence type="ECO:0000313" key="11">
    <source>
        <dbReference type="EMBL" id="MFC1457004.1"/>
    </source>
</evidence>
<dbReference type="InterPro" id="IPR022627">
    <property type="entry name" value="DUF3502"/>
</dbReference>
<keyword evidence="5" id="KW-0574">Periplasm</keyword>
<comment type="caution">
    <text evidence="11">The sequence shown here is derived from an EMBL/GenBank/DDBJ whole genome shotgun (WGS) entry which is preliminary data.</text>
</comment>
<evidence type="ECO:0000256" key="2">
    <source>
        <dbReference type="ARBA" id="ARBA00008520"/>
    </source>
</evidence>
<dbReference type="InterPro" id="IPR050490">
    <property type="entry name" value="Bact_solute-bd_prot1"/>
</dbReference>
<dbReference type="Proteomes" id="UP001593940">
    <property type="component" value="Unassembled WGS sequence"/>
</dbReference>
<name>A0ABV6Y6W0_9HYPH</name>
<comment type="subcellular location">
    <subcellularLocation>
        <location evidence="1">Periplasm</location>
    </subcellularLocation>
</comment>
<evidence type="ECO:0000256" key="3">
    <source>
        <dbReference type="ARBA" id="ARBA00022475"/>
    </source>
</evidence>
<evidence type="ECO:0000256" key="5">
    <source>
        <dbReference type="ARBA" id="ARBA00022764"/>
    </source>
</evidence>
<dbReference type="InterPro" id="IPR006059">
    <property type="entry name" value="SBP"/>
</dbReference>
<keyword evidence="7" id="KW-0564">Palmitate</keyword>
<evidence type="ECO:0000256" key="8">
    <source>
        <dbReference type="ARBA" id="ARBA00023288"/>
    </source>
</evidence>
<evidence type="ECO:0000256" key="1">
    <source>
        <dbReference type="ARBA" id="ARBA00004418"/>
    </source>
</evidence>
<evidence type="ECO:0000256" key="9">
    <source>
        <dbReference type="SAM" id="SignalP"/>
    </source>
</evidence>
<gene>
    <name evidence="11" type="ORF">ACETIH_09795</name>
</gene>
<evidence type="ECO:0000256" key="7">
    <source>
        <dbReference type="ARBA" id="ARBA00023139"/>
    </source>
</evidence>
<keyword evidence="8" id="KW-0449">Lipoprotein</keyword>
<dbReference type="Pfam" id="PF12010">
    <property type="entry name" value="DUF3502"/>
    <property type="match status" value="1"/>
</dbReference>
<evidence type="ECO:0000313" key="12">
    <source>
        <dbReference type="Proteomes" id="UP001593940"/>
    </source>
</evidence>
<feature type="domain" description="DUF3502" evidence="10">
    <location>
        <begin position="462"/>
        <end position="511"/>
    </location>
</feature>
<accession>A0ABV6Y6W0</accession>
<feature type="signal peptide" evidence="9">
    <location>
        <begin position="1"/>
        <end position="21"/>
    </location>
</feature>
<dbReference type="Gene3D" id="3.40.190.10">
    <property type="entry name" value="Periplasmic binding protein-like II"/>
    <property type="match status" value="2"/>
</dbReference>
<keyword evidence="3" id="KW-1003">Cell membrane</keyword>
<dbReference type="EMBL" id="JBHOMY010000025">
    <property type="protein sequence ID" value="MFC1457004.1"/>
    <property type="molecule type" value="Genomic_DNA"/>
</dbReference>
<proteinExistence type="inferred from homology"/>
<evidence type="ECO:0000256" key="6">
    <source>
        <dbReference type="ARBA" id="ARBA00023136"/>
    </source>
</evidence>
<dbReference type="PANTHER" id="PTHR43649">
    <property type="entry name" value="ARABINOSE-BINDING PROTEIN-RELATED"/>
    <property type="match status" value="1"/>
</dbReference>